<gene>
    <name evidence="17" type="primary">polA</name>
    <name evidence="21" type="ORF">FB389_0319</name>
</gene>
<keyword evidence="11 17" id="KW-0239">DNA-directed DNA polymerase</keyword>
<evidence type="ECO:0000259" key="19">
    <source>
        <dbReference type="SMART" id="SM00475"/>
    </source>
</evidence>
<dbReference type="SUPFAM" id="SSF47807">
    <property type="entry name" value="5' to 3' exonuclease, C-terminal subdomain"/>
    <property type="match status" value="1"/>
</dbReference>
<dbReference type="EMBL" id="VFNV01000001">
    <property type="protein sequence ID" value="TQK75687.1"/>
    <property type="molecule type" value="Genomic_DNA"/>
</dbReference>
<dbReference type="CDD" id="cd09898">
    <property type="entry name" value="H3TH_53EXO"/>
    <property type="match status" value="1"/>
</dbReference>
<keyword evidence="22" id="KW-1185">Reference proteome</keyword>
<dbReference type="SUPFAM" id="SSF53098">
    <property type="entry name" value="Ribonuclease H-like"/>
    <property type="match status" value="1"/>
</dbReference>
<sequence>MTHEMRPKLLLIDGHSMAFRAFFALPVENFTTTTGVATNAVYGFVSMLISLIKEENPTHVCVAFDAPGPTFRTEQYPEYKGTREKTPEDFKHQIPLIAEVLHAMGITTLEKPVIEADDILATLASQGSEAGMDVLVCSGDRDTLQLVTQHVTVLYPRRGVSDLARMTPQAVREKYGVAPVNYPDIAALVGETSDNLPGVPGVGPKTAAKWITQFGDLDNLLAHADDIKGKVGESLRAHLQDVRRNRRLNRLLTDVELPAAVTDVTRKPWDRPELDRLFESLQFRTLRDRLNTIAVAGDDAPAQASGAAIGAQIVDNESISLAQWLGEEAAPFGLAIDGRGTPVNADAWSVAVGRADGEAVVVNLEESDPDQDASLRAWLADPAAPKVTHGIKWIDHALAARGMTLAGVTFDTELAEYLSRPDQRSYDLASIVETHLHVTIDSVDESGQGALDFDDGGANVGLASQSVAIARLAAQQGAQLADAHESALLADLELPVAEMLARMERAGVSVDIDLLRGLDEDFAATAAQCAQEAYDVIGHTVNLGSPKQLQEVLFGELDMPKTKKIKTGYTTDAAALAELFAKTQHPFLEHLLAYRDATKLRQTVQGLLKAVAADGKIHTTFQQTVAATGRLSSTEPNLQNIPVRTQAGRAIRRAFVAGSDFETLVTADYSQIEMRIMAHLSGDDALIEAFRSGEDLHNFVGSRVFGVSVDAVTPAMRSKIKAMSYGLAYGLSAFGLSKQLNIEVSEARSLMADYFERFGAVRDYLHRVVEEARQTGYTETILGRRRYLPDLNSDNRQRREMAERMALNAPIQGSAADIIKVAMLQVDRAINDLGIHSRVLLQIHDELVVEVAPGETEQVTKILREQMGSAASLSVPLDVSVGVGHSWFDAGH</sequence>
<dbReference type="GO" id="GO:0006261">
    <property type="term" value="P:DNA-templated DNA replication"/>
    <property type="evidence" value="ECO:0007669"/>
    <property type="project" value="UniProtKB-UniRule"/>
</dbReference>
<dbReference type="InterPro" id="IPR002562">
    <property type="entry name" value="3'-5'_exonuclease_dom"/>
</dbReference>
<evidence type="ECO:0000256" key="17">
    <source>
        <dbReference type="RuleBase" id="RU004460"/>
    </source>
</evidence>
<evidence type="ECO:0000313" key="21">
    <source>
        <dbReference type="EMBL" id="TQK75687.1"/>
    </source>
</evidence>
<feature type="domain" description="3'-5' exonuclease" evidence="18">
    <location>
        <begin position="312"/>
        <end position="481"/>
    </location>
</feature>
<reference evidence="21 22" key="1">
    <citation type="submission" date="2019-06" db="EMBL/GenBank/DDBJ databases">
        <title>Sequencing the genomes of 1000 actinobacteria strains.</title>
        <authorList>
            <person name="Klenk H.-P."/>
        </authorList>
    </citation>
    <scope>NUCLEOTIDE SEQUENCE [LARGE SCALE GENOMIC DNA]</scope>
    <source>
        <strain evidence="21 22">DSM 10596</strain>
    </source>
</reference>
<keyword evidence="12 17" id="KW-0238">DNA-binding</keyword>
<comment type="caution">
    <text evidence="21">The sequence shown here is derived from an EMBL/GenBank/DDBJ whole genome shotgun (WGS) entry which is preliminary data.</text>
</comment>
<protein>
    <recommendedName>
        <fullName evidence="3 16">DNA polymerase I</fullName>
        <ecNumber evidence="2 16">2.7.7.7</ecNumber>
    </recommendedName>
</protein>
<dbReference type="Gene3D" id="3.40.50.1010">
    <property type="entry name" value="5'-nuclease"/>
    <property type="match status" value="1"/>
</dbReference>
<dbReference type="Gene3D" id="1.10.150.20">
    <property type="entry name" value="5' to 3' exonuclease, C-terminal subdomain"/>
    <property type="match status" value="2"/>
</dbReference>
<dbReference type="PANTHER" id="PTHR10133">
    <property type="entry name" value="DNA POLYMERASE I"/>
    <property type="match status" value="1"/>
</dbReference>
<evidence type="ECO:0000256" key="16">
    <source>
        <dbReference type="NCBIfam" id="TIGR00593"/>
    </source>
</evidence>
<comment type="catalytic activity">
    <reaction evidence="14 17">
        <text>DNA(n) + a 2'-deoxyribonucleoside 5'-triphosphate = DNA(n+1) + diphosphate</text>
        <dbReference type="Rhea" id="RHEA:22508"/>
        <dbReference type="Rhea" id="RHEA-COMP:17339"/>
        <dbReference type="Rhea" id="RHEA-COMP:17340"/>
        <dbReference type="ChEBI" id="CHEBI:33019"/>
        <dbReference type="ChEBI" id="CHEBI:61560"/>
        <dbReference type="ChEBI" id="CHEBI:173112"/>
        <dbReference type="EC" id="2.7.7.7"/>
    </reaction>
</comment>
<dbReference type="AlphaFoldDB" id="A0A542SN60"/>
<dbReference type="CDD" id="cd06140">
    <property type="entry name" value="DNA_polA_I_Bacillus_like_exo"/>
    <property type="match status" value="1"/>
</dbReference>
<comment type="function">
    <text evidence="15">In addition to polymerase activity, this DNA polymerase exhibits 3'-5' and 5'-3' exonuclease activity.</text>
</comment>
<dbReference type="NCBIfam" id="NF004397">
    <property type="entry name" value="PRK05755.1"/>
    <property type="match status" value="1"/>
</dbReference>
<dbReference type="InterPro" id="IPR036279">
    <property type="entry name" value="5-3_exonuclease_C_sf"/>
</dbReference>
<dbReference type="Pfam" id="PF02739">
    <property type="entry name" value="5_3_exonuc_N"/>
    <property type="match status" value="1"/>
</dbReference>
<dbReference type="SMART" id="SM00474">
    <property type="entry name" value="35EXOc"/>
    <property type="match status" value="1"/>
</dbReference>
<dbReference type="EC" id="2.7.7.7" evidence="2 16"/>
<proteinExistence type="inferred from homology"/>
<evidence type="ECO:0000256" key="2">
    <source>
        <dbReference type="ARBA" id="ARBA00012417"/>
    </source>
</evidence>
<organism evidence="21 22">
    <name type="scientific">Rarobacter incanus</name>
    <dbReference type="NCBI Taxonomy" id="153494"/>
    <lineage>
        <taxon>Bacteria</taxon>
        <taxon>Bacillati</taxon>
        <taxon>Actinomycetota</taxon>
        <taxon>Actinomycetes</taxon>
        <taxon>Micrococcales</taxon>
        <taxon>Rarobacteraceae</taxon>
        <taxon>Rarobacter</taxon>
    </lineage>
</organism>
<keyword evidence="8 17" id="KW-0227">DNA damage</keyword>
<dbReference type="GO" id="GO:0008408">
    <property type="term" value="F:3'-5' exonuclease activity"/>
    <property type="evidence" value="ECO:0007669"/>
    <property type="project" value="InterPro"/>
</dbReference>
<dbReference type="FunFam" id="1.10.150.20:FF:000003">
    <property type="entry name" value="DNA polymerase I"/>
    <property type="match status" value="1"/>
</dbReference>
<dbReference type="InterPro" id="IPR018320">
    <property type="entry name" value="DNA_polymerase_1"/>
</dbReference>
<dbReference type="GO" id="GO:0003677">
    <property type="term" value="F:DNA binding"/>
    <property type="evidence" value="ECO:0007669"/>
    <property type="project" value="UniProtKB-UniRule"/>
</dbReference>
<dbReference type="InterPro" id="IPR054690">
    <property type="entry name" value="DNA_polI_exonuclease"/>
</dbReference>
<evidence type="ECO:0000256" key="14">
    <source>
        <dbReference type="ARBA" id="ARBA00049244"/>
    </source>
</evidence>
<evidence type="ECO:0000259" key="20">
    <source>
        <dbReference type="SMART" id="SM00482"/>
    </source>
</evidence>
<evidence type="ECO:0000256" key="10">
    <source>
        <dbReference type="ARBA" id="ARBA00022839"/>
    </source>
</evidence>
<dbReference type="PANTHER" id="PTHR10133:SF27">
    <property type="entry name" value="DNA POLYMERASE NU"/>
    <property type="match status" value="1"/>
</dbReference>
<dbReference type="InterPro" id="IPR002298">
    <property type="entry name" value="DNA_polymerase_A"/>
</dbReference>
<dbReference type="Pfam" id="PF01367">
    <property type="entry name" value="5_3_exonuc"/>
    <property type="match status" value="1"/>
</dbReference>
<evidence type="ECO:0000259" key="18">
    <source>
        <dbReference type="SMART" id="SM00474"/>
    </source>
</evidence>
<dbReference type="SMART" id="SM00475">
    <property type="entry name" value="53EXOc"/>
    <property type="match status" value="1"/>
</dbReference>
<evidence type="ECO:0000256" key="12">
    <source>
        <dbReference type="ARBA" id="ARBA00023125"/>
    </source>
</evidence>
<dbReference type="Pfam" id="PF00476">
    <property type="entry name" value="DNA_pol_A"/>
    <property type="match status" value="1"/>
</dbReference>
<dbReference type="InterPro" id="IPR002421">
    <property type="entry name" value="5-3_exonuclease"/>
</dbReference>
<evidence type="ECO:0000256" key="7">
    <source>
        <dbReference type="ARBA" id="ARBA00022722"/>
    </source>
</evidence>
<evidence type="ECO:0000256" key="1">
    <source>
        <dbReference type="ARBA" id="ARBA00007705"/>
    </source>
</evidence>
<name>A0A542SN60_9MICO</name>
<dbReference type="SMART" id="SM00482">
    <property type="entry name" value="POLAc"/>
    <property type="match status" value="1"/>
</dbReference>
<dbReference type="Gene3D" id="3.30.420.10">
    <property type="entry name" value="Ribonuclease H-like superfamily/Ribonuclease H"/>
    <property type="match status" value="1"/>
</dbReference>
<dbReference type="SUPFAM" id="SSF88723">
    <property type="entry name" value="PIN domain-like"/>
    <property type="match status" value="1"/>
</dbReference>
<keyword evidence="10" id="KW-0269">Exonuclease</keyword>
<evidence type="ECO:0000256" key="4">
    <source>
        <dbReference type="ARBA" id="ARBA00022679"/>
    </source>
</evidence>
<evidence type="ECO:0000256" key="9">
    <source>
        <dbReference type="ARBA" id="ARBA00022801"/>
    </source>
</evidence>
<keyword evidence="13 17" id="KW-0234">DNA repair</keyword>
<feature type="domain" description="5'-3' exonuclease" evidence="19">
    <location>
        <begin position="5"/>
        <end position="267"/>
    </location>
</feature>
<evidence type="ECO:0000256" key="3">
    <source>
        <dbReference type="ARBA" id="ARBA00020311"/>
    </source>
</evidence>
<evidence type="ECO:0000256" key="8">
    <source>
        <dbReference type="ARBA" id="ARBA00022763"/>
    </source>
</evidence>
<dbReference type="SUPFAM" id="SSF56672">
    <property type="entry name" value="DNA/RNA polymerases"/>
    <property type="match status" value="1"/>
</dbReference>
<dbReference type="GO" id="GO:0006302">
    <property type="term" value="P:double-strand break repair"/>
    <property type="evidence" value="ECO:0007669"/>
    <property type="project" value="TreeGrafter"/>
</dbReference>
<evidence type="ECO:0000256" key="15">
    <source>
        <dbReference type="ARBA" id="ARBA00053603"/>
    </source>
</evidence>
<dbReference type="NCBIfam" id="TIGR00593">
    <property type="entry name" value="pola"/>
    <property type="match status" value="1"/>
</dbReference>
<dbReference type="InterPro" id="IPR012337">
    <property type="entry name" value="RNaseH-like_sf"/>
</dbReference>
<dbReference type="InterPro" id="IPR029060">
    <property type="entry name" value="PIN-like_dom_sf"/>
</dbReference>
<keyword evidence="7" id="KW-0540">Nuclease</keyword>
<evidence type="ECO:0000256" key="6">
    <source>
        <dbReference type="ARBA" id="ARBA00022705"/>
    </source>
</evidence>
<dbReference type="Pfam" id="PF22619">
    <property type="entry name" value="DNA_polI_exo1"/>
    <property type="match status" value="1"/>
</dbReference>
<dbReference type="CDD" id="cd08637">
    <property type="entry name" value="DNA_pol_A_pol_I_C"/>
    <property type="match status" value="1"/>
</dbReference>
<keyword evidence="4 17" id="KW-0808">Transferase</keyword>
<dbReference type="SMART" id="SM00279">
    <property type="entry name" value="HhH2"/>
    <property type="match status" value="1"/>
</dbReference>
<dbReference type="Gene3D" id="3.30.70.370">
    <property type="match status" value="1"/>
</dbReference>
<evidence type="ECO:0000256" key="5">
    <source>
        <dbReference type="ARBA" id="ARBA00022695"/>
    </source>
</evidence>
<keyword evidence="5 17" id="KW-0548">Nucleotidyltransferase</keyword>
<accession>A0A542SN60</accession>
<dbReference type="InterPro" id="IPR020046">
    <property type="entry name" value="5-3_exonucl_a-hlix_arch_N"/>
</dbReference>
<comment type="similarity">
    <text evidence="1 17">Belongs to the DNA polymerase type-A family.</text>
</comment>
<evidence type="ECO:0000256" key="11">
    <source>
        <dbReference type="ARBA" id="ARBA00022932"/>
    </source>
</evidence>
<evidence type="ECO:0000256" key="13">
    <source>
        <dbReference type="ARBA" id="ARBA00023204"/>
    </source>
</evidence>
<dbReference type="FunFam" id="3.40.50.1010:FF:000001">
    <property type="entry name" value="DNA polymerase I"/>
    <property type="match status" value="1"/>
</dbReference>
<dbReference type="Gene3D" id="1.20.1060.10">
    <property type="entry name" value="Taq DNA Polymerase, Chain T, domain 4"/>
    <property type="match status" value="1"/>
</dbReference>
<keyword evidence="9" id="KW-0378">Hydrolase</keyword>
<dbReference type="InterPro" id="IPR008918">
    <property type="entry name" value="HhH2"/>
</dbReference>
<feature type="domain" description="DNA-directed DNA polymerase family A palm" evidence="20">
    <location>
        <begin position="648"/>
        <end position="855"/>
    </location>
</feature>
<dbReference type="FunFam" id="1.20.1060.10:FF:000001">
    <property type="entry name" value="DNA polymerase I"/>
    <property type="match status" value="1"/>
</dbReference>
<dbReference type="GO" id="GO:0003887">
    <property type="term" value="F:DNA-directed DNA polymerase activity"/>
    <property type="evidence" value="ECO:0007669"/>
    <property type="project" value="UniProtKB-UniRule"/>
</dbReference>
<dbReference type="CDD" id="cd09859">
    <property type="entry name" value="PIN_53EXO"/>
    <property type="match status" value="1"/>
</dbReference>
<evidence type="ECO:0000313" key="22">
    <source>
        <dbReference type="Proteomes" id="UP000316181"/>
    </source>
</evidence>
<dbReference type="GO" id="GO:0008409">
    <property type="term" value="F:5'-3' exonuclease activity"/>
    <property type="evidence" value="ECO:0007669"/>
    <property type="project" value="InterPro"/>
</dbReference>
<keyword evidence="6 17" id="KW-0235">DNA replication</keyword>
<dbReference type="InterPro" id="IPR043502">
    <property type="entry name" value="DNA/RNA_pol_sf"/>
</dbReference>
<dbReference type="FunFam" id="1.10.150.20:FF:000002">
    <property type="entry name" value="DNA polymerase I"/>
    <property type="match status" value="1"/>
</dbReference>
<dbReference type="Proteomes" id="UP000316181">
    <property type="component" value="Unassembled WGS sequence"/>
</dbReference>
<dbReference type="PRINTS" id="PR00868">
    <property type="entry name" value="DNAPOLI"/>
</dbReference>
<dbReference type="InterPro" id="IPR020045">
    <property type="entry name" value="DNA_polI_H3TH"/>
</dbReference>
<dbReference type="InterPro" id="IPR001098">
    <property type="entry name" value="DNA-dir_DNA_pol_A_palm_dom"/>
</dbReference>
<dbReference type="InterPro" id="IPR036397">
    <property type="entry name" value="RNaseH_sf"/>
</dbReference>